<comment type="similarity">
    <text evidence="1">Belongs to the cytochrome P450 family.</text>
</comment>
<reference evidence="8" key="1">
    <citation type="journal article" date="2019" name="Int. J. Syst. Evol. Microbiol.">
        <title>The Global Catalogue of Microorganisms (GCM) 10K type strain sequencing project: providing services to taxonomists for standard genome sequencing and annotation.</title>
        <authorList>
            <consortium name="The Broad Institute Genomics Platform"/>
            <consortium name="The Broad Institute Genome Sequencing Center for Infectious Disease"/>
            <person name="Wu L."/>
            <person name="Ma J."/>
        </authorList>
    </citation>
    <scope>NUCLEOTIDE SEQUENCE [LARGE SCALE GENOMIC DNA]</scope>
    <source>
        <strain evidence="8">JCM 15478</strain>
    </source>
</reference>
<proteinExistence type="inferred from homology"/>
<dbReference type="Gene3D" id="1.10.630.10">
    <property type="entry name" value="Cytochrome P450"/>
    <property type="match status" value="1"/>
</dbReference>
<evidence type="ECO:0000256" key="5">
    <source>
        <dbReference type="ARBA" id="ARBA00023004"/>
    </source>
</evidence>
<dbReference type="PANTHER" id="PTHR24291">
    <property type="entry name" value="CYTOCHROME P450 FAMILY 4"/>
    <property type="match status" value="1"/>
</dbReference>
<dbReference type="PRINTS" id="PR00463">
    <property type="entry name" value="EP450I"/>
</dbReference>
<dbReference type="EMBL" id="BAAAPE010000005">
    <property type="protein sequence ID" value="GAA2068468.1"/>
    <property type="molecule type" value="Genomic_DNA"/>
</dbReference>
<gene>
    <name evidence="7" type="ORF">GCM10009801_16740</name>
</gene>
<dbReference type="RefSeq" id="WP_344525668.1">
    <property type="nucleotide sequence ID" value="NZ_BAAAPE010000005.1"/>
</dbReference>
<keyword evidence="3" id="KW-0479">Metal-binding</keyword>
<dbReference type="PANTHER" id="PTHR24291:SF50">
    <property type="entry name" value="BIFUNCTIONAL ALBAFLAVENONE MONOOXYGENASE_TERPENE SYNTHASE"/>
    <property type="match status" value="1"/>
</dbReference>
<protein>
    <recommendedName>
        <fullName evidence="9">Cytochrome P450</fullName>
    </recommendedName>
</protein>
<accession>A0ABP5HBJ7</accession>
<evidence type="ECO:0000256" key="2">
    <source>
        <dbReference type="ARBA" id="ARBA00022617"/>
    </source>
</evidence>
<evidence type="ECO:0000313" key="7">
    <source>
        <dbReference type="EMBL" id="GAA2068468.1"/>
    </source>
</evidence>
<dbReference type="InterPro" id="IPR036396">
    <property type="entry name" value="Cyt_P450_sf"/>
</dbReference>
<evidence type="ECO:0000256" key="3">
    <source>
        <dbReference type="ARBA" id="ARBA00022723"/>
    </source>
</evidence>
<keyword evidence="6" id="KW-0503">Monooxygenase</keyword>
<keyword evidence="4" id="KW-0560">Oxidoreductase</keyword>
<keyword evidence="5" id="KW-0408">Iron</keyword>
<sequence>MTARGAFRRDPIGFVERAARDRGTPFRMPDGALCVADPESAVRVLRDNGRCYEEVTDFLRPRGGHLADPATQVAVGRAARRALRAHLADHPDALPRAVATLGEHSLWPHTGRVLVHQAFDDVLLHPDSGPRLRALVARCVHRHDVLIRAPRLLARAPQHILRARVHHAIAEEVRERRAAPARLAPKDLLDAVRLATPAETDALEIAGAYLQLFRTSVAPVAHVVAWALLLADRDGIDLATVPPERAVREALRLWPVAWLYTRTVRLPHAVAGVPLEPGETVAVCAYLLHRAPDIWPEPDRFRPDRWAHDTVRGAFLPFGAGPRACSGASVAFDTAGALLAALSQGARLSVREGSARPRIQGIITPPDFRLHRRATTASSATAALSSDDRR</sequence>
<dbReference type="InterPro" id="IPR002401">
    <property type="entry name" value="Cyt_P450_E_grp-I"/>
</dbReference>
<evidence type="ECO:0000313" key="8">
    <source>
        <dbReference type="Proteomes" id="UP001500016"/>
    </source>
</evidence>
<dbReference type="InterPro" id="IPR001128">
    <property type="entry name" value="Cyt_P450"/>
</dbReference>
<dbReference type="Pfam" id="PF00067">
    <property type="entry name" value="p450"/>
    <property type="match status" value="1"/>
</dbReference>
<comment type="caution">
    <text evidence="7">The sequence shown here is derived from an EMBL/GenBank/DDBJ whole genome shotgun (WGS) entry which is preliminary data.</text>
</comment>
<evidence type="ECO:0000256" key="1">
    <source>
        <dbReference type="ARBA" id="ARBA00010617"/>
    </source>
</evidence>
<dbReference type="Proteomes" id="UP001500016">
    <property type="component" value="Unassembled WGS sequence"/>
</dbReference>
<keyword evidence="2" id="KW-0349">Heme</keyword>
<evidence type="ECO:0008006" key="9">
    <source>
        <dbReference type="Google" id="ProtNLM"/>
    </source>
</evidence>
<keyword evidence="8" id="KW-1185">Reference proteome</keyword>
<name>A0ABP5HBJ7_9ACTN</name>
<evidence type="ECO:0000256" key="6">
    <source>
        <dbReference type="ARBA" id="ARBA00023033"/>
    </source>
</evidence>
<evidence type="ECO:0000256" key="4">
    <source>
        <dbReference type="ARBA" id="ARBA00023002"/>
    </source>
</evidence>
<dbReference type="InterPro" id="IPR050196">
    <property type="entry name" value="Cytochrome_P450_Monoox"/>
</dbReference>
<dbReference type="SUPFAM" id="SSF48264">
    <property type="entry name" value="Cytochrome P450"/>
    <property type="match status" value="1"/>
</dbReference>
<organism evidence="7 8">
    <name type="scientific">Streptomyces albiaxialis</name>
    <dbReference type="NCBI Taxonomy" id="329523"/>
    <lineage>
        <taxon>Bacteria</taxon>
        <taxon>Bacillati</taxon>
        <taxon>Actinomycetota</taxon>
        <taxon>Actinomycetes</taxon>
        <taxon>Kitasatosporales</taxon>
        <taxon>Streptomycetaceae</taxon>
        <taxon>Streptomyces</taxon>
    </lineage>
</organism>